<protein>
    <submittedName>
        <fullName evidence="1">Uncharacterized protein</fullName>
    </submittedName>
</protein>
<organism evidence="1 2">
    <name type="scientific">Ancylostoma duodenale</name>
    <dbReference type="NCBI Taxonomy" id="51022"/>
    <lineage>
        <taxon>Eukaryota</taxon>
        <taxon>Metazoa</taxon>
        <taxon>Ecdysozoa</taxon>
        <taxon>Nematoda</taxon>
        <taxon>Chromadorea</taxon>
        <taxon>Rhabditida</taxon>
        <taxon>Rhabditina</taxon>
        <taxon>Rhabditomorpha</taxon>
        <taxon>Strongyloidea</taxon>
        <taxon>Ancylostomatidae</taxon>
        <taxon>Ancylostomatinae</taxon>
        <taxon>Ancylostoma</taxon>
    </lineage>
</organism>
<evidence type="ECO:0000313" key="1">
    <source>
        <dbReference type="EMBL" id="KIH52616.1"/>
    </source>
</evidence>
<dbReference type="EMBL" id="KN743205">
    <property type="protein sequence ID" value="KIH52616.1"/>
    <property type="molecule type" value="Genomic_DNA"/>
</dbReference>
<proteinExistence type="predicted"/>
<dbReference type="Proteomes" id="UP000054047">
    <property type="component" value="Unassembled WGS sequence"/>
</dbReference>
<reference evidence="1 2" key="1">
    <citation type="submission" date="2013-12" db="EMBL/GenBank/DDBJ databases">
        <title>Draft genome of the parsitic nematode Ancylostoma duodenale.</title>
        <authorList>
            <person name="Mitreva M."/>
        </authorList>
    </citation>
    <scope>NUCLEOTIDE SEQUENCE [LARGE SCALE GENOMIC DNA]</scope>
    <source>
        <strain evidence="1 2">Zhejiang</strain>
    </source>
</reference>
<dbReference type="AlphaFoldDB" id="A0A0C2G6B2"/>
<sequence>MIIEGSAYYDVEDKEYFLFCKFLPRKDNRYRNVS</sequence>
<name>A0A0C2G6B2_9BILA</name>
<keyword evidence="2" id="KW-1185">Reference proteome</keyword>
<accession>A0A0C2G6B2</accession>
<gene>
    <name evidence="1" type="ORF">ANCDUO_17280</name>
</gene>
<evidence type="ECO:0000313" key="2">
    <source>
        <dbReference type="Proteomes" id="UP000054047"/>
    </source>
</evidence>